<reference evidence="3" key="1">
    <citation type="journal article" date="2014" name="Science">
        <title>Ancient hybridizations among the ancestral genomes of bread wheat.</title>
        <authorList>
            <consortium name="International Wheat Genome Sequencing Consortium,"/>
            <person name="Marcussen T."/>
            <person name="Sandve S.R."/>
            <person name="Heier L."/>
            <person name="Spannagl M."/>
            <person name="Pfeifer M."/>
            <person name="Jakobsen K.S."/>
            <person name="Wulff B.B."/>
            <person name="Steuernagel B."/>
            <person name="Mayer K.F."/>
            <person name="Olsen O.A."/>
        </authorList>
    </citation>
    <scope>NUCLEOTIDE SEQUENCE [LARGE SCALE GENOMIC DNA]</scope>
    <source>
        <strain evidence="3">cv. AL8/78</strain>
    </source>
</reference>
<evidence type="ECO:0000313" key="3">
    <source>
        <dbReference type="Proteomes" id="UP000015105"/>
    </source>
</evidence>
<dbReference type="Gramene" id="AET3Gv20424700.5">
    <property type="protein sequence ID" value="AET3Gv20424700.5"/>
    <property type="gene ID" value="AET3Gv20424700"/>
</dbReference>
<dbReference type="GO" id="GO:0003676">
    <property type="term" value="F:nucleic acid binding"/>
    <property type="evidence" value="ECO:0007669"/>
    <property type="project" value="InterPro"/>
</dbReference>
<organism evidence="2 3">
    <name type="scientific">Aegilops tauschii subsp. strangulata</name>
    <name type="common">Goatgrass</name>
    <dbReference type="NCBI Taxonomy" id="200361"/>
    <lineage>
        <taxon>Eukaryota</taxon>
        <taxon>Viridiplantae</taxon>
        <taxon>Streptophyta</taxon>
        <taxon>Embryophyta</taxon>
        <taxon>Tracheophyta</taxon>
        <taxon>Spermatophyta</taxon>
        <taxon>Magnoliopsida</taxon>
        <taxon>Liliopsida</taxon>
        <taxon>Poales</taxon>
        <taxon>Poaceae</taxon>
        <taxon>BOP clade</taxon>
        <taxon>Pooideae</taxon>
        <taxon>Triticodae</taxon>
        <taxon>Triticeae</taxon>
        <taxon>Triticinae</taxon>
        <taxon>Aegilops</taxon>
    </lineage>
</organism>
<name>A0A453EQT6_AEGTS</name>
<dbReference type="PANTHER" id="PTHR22891">
    <property type="entry name" value="EUKARYOTIC TRANSLATION INITIATION FACTOR 2C"/>
    <property type="match status" value="1"/>
</dbReference>
<reference evidence="2" key="3">
    <citation type="journal article" date="2017" name="Nature">
        <title>Genome sequence of the progenitor of the wheat D genome Aegilops tauschii.</title>
        <authorList>
            <person name="Luo M.C."/>
            <person name="Gu Y.Q."/>
            <person name="Puiu D."/>
            <person name="Wang H."/>
            <person name="Twardziok S.O."/>
            <person name="Deal K.R."/>
            <person name="Huo N."/>
            <person name="Zhu T."/>
            <person name="Wang L."/>
            <person name="Wang Y."/>
            <person name="McGuire P.E."/>
            <person name="Liu S."/>
            <person name="Long H."/>
            <person name="Ramasamy R.K."/>
            <person name="Rodriguez J.C."/>
            <person name="Van S.L."/>
            <person name="Yuan L."/>
            <person name="Wang Z."/>
            <person name="Xia Z."/>
            <person name="Xiao L."/>
            <person name="Anderson O.D."/>
            <person name="Ouyang S."/>
            <person name="Liang Y."/>
            <person name="Zimin A.V."/>
            <person name="Pertea G."/>
            <person name="Qi P."/>
            <person name="Bennetzen J.L."/>
            <person name="Dai X."/>
            <person name="Dawson M.W."/>
            <person name="Muller H.G."/>
            <person name="Kugler K."/>
            <person name="Rivarola-Duarte L."/>
            <person name="Spannagl M."/>
            <person name="Mayer K.F.X."/>
            <person name="Lu F.H."/>
            <person name="Bevan M.W."/>
            <person name="Leroy P."/>
            <person name="Li P."/>
            <person name="You F.M."/>
            <person name="Sun Q."/>
            <person name="Liu Z."/>
            <person name="Lyons E."/>
            <person name="Wicker T."/>
            <person name="Salzberg S.L."/>
            <person name="Devos K.M."/>
            <person name="Dvorak J."/>
        </authorList>
    </citation>
    <scope>NUCLEOTIDE SEQUENCE [LARGE SCALE GENOMIC DNA]</scope>
    <source>
        <strain evidence="2">cv. AL8/78</strain>
    </source>
</reference>
<protein>
    <recommendedName>
        <fullName evidence="1">Piwi domain-containing protein</fullName>
    </recommendedName>
</protein>
<evidence type="ECO:0000259" key="1">
    <source>
        <dbReference type="Pfam" id="PF02171"/>
    </source>
</evidence>
<dbReference type="EnsemblPlants" id="AET3Gv20424700.5">
    <property type="protein sequence ID" value="AET3Gv20424700.5"/>
    <property type="gene ID" value="AET3Gv20424700"/>
</dbReference>
<proteinExistence type="predicted"/>
<reference evidence="3" key="2">
    <citation type="journal article" date="2017" name="Nat. Plants">
        <title>The Aegilops tauschii genome reveals multiple impacts of transposons.</title>
        <authorList>
            <person name="Zhao G."/>
            <person name="Zou C."/>
            <person name="Li K."/>
            <person name="Wang K."/>
            <person name="Li T."/>
            <person name="Gao L."/>
            <person name="Zhang X."/>
            <person name="Wang H."/>
            <person name="Yang Z."/>
            <person name="Liu X."/>
            <person name="Jiang W."/>
            <person name="Mao L."/>
            <person name="Kong X."/>
            <person name="Jiao Y."/>
            <person name="Jia J."/>
        </authorList>
    </citation>
    <scope>NUCLEOTIDE SEQUENCE [LARGE SCALE GENOMIC DNA]</scope>
    <source>
        <strain evidence="3">cv. AL8/78</strain>
    </source>
</reference>
<dbReference type="AlphaFoldDB" id="A0A453EQT6"/>
<evidence type="ECO:0000313" key="2">
    <source>
        <dbReference type="EnsemblPlants" id="AET3Gv20424700.5"/>
    </source>
</evidence>
<dbReference type="Proteomes" id="UP000015105">
    <property type="component" value="Chromosome 3D"/>
</dbReference>
<dbReference type="Pfam" id="PF02171">
    <property type="entry name" value="Piwi"/>
    <property type="match status" value="1"/>
</dbReference>
<dbReference type="InterPro" id="IPR012337">
    <property type="entry name" value="RNaseH-like_sf"/>
</dbReference>
<dbReference type="SUPFAM" id="SSF53098">
    <property type="entry name" value="Ribonuclease H-like"/>
    <property type="match status" value="1"/>
</dbReference>
<accession>A0A453EQT6</accession>
<dbReference type="Gene3D" id="3.30.420.10">
    <property type="entry name" value="Ribonuclease H-like superfamily/Ribonuclease H"/>
    <property type="match status" value="1"/>
</dbReference>
<dbReference type="InterPro" id="IPR003165">
    <property type="entry name" value="Piwi"/>
</dbReference>
<sequence>MGRREYNPSHSGCIFQGTTRPTHYHVLQDETGFSADELQELVHSLSYASTTAITAGKHDLPLLDFATYAKRAWLII</sequence>
<reference evidence="2" key="5">
    <citation type="journal article" date="2021" name="G3 (Bethesda)">
        <title>Aegilops tauschii genome assembly Aet v5.0 features greater sequence contiguity and improved annotation.</title>
        <authorList>
            <person name="Wang L."/>
            <person name="Zhu T."/>
            <person name="Rodriguez J.C."/>
            <person name="Deal K.R."/>
            <person name="Dubcovsky J."/>
            <person name="McGuire P.E."/>
            <person name="Lux T."/>
            <person name="Spannagl M."/>
            <person name="Mayer K.F.X."/>
            <person name="Baldrich P."/>
            <person name="Meyers B.C."/>
            <person name="Huo N."/>
            <person name="Gu Y.Q."/>
            <person name="Zhou H."/>
            <person name="Devos K.M."/>
            <person name="Bennetzen J.L."/>
            <person name="Unver T."/>
            <person name="Budak H."/>
            <person name="Gulick P.J."/>
            <person name="Galiba G."/>
            <person name="Kalapos B."/>
            <person name="Nelson D.R."/>
            <person name="Li P."/>
            <person name="You F.M."/>
            <person name="Luo M.C."/>
            <person name="Dvorak J."/>
        </authorList>
    </citation>
    <scope>NUCLEOTIDE SEQUENCE [LARGE SCALE GENOMIC DNA]</scope>
    <source>
        <strain evidence="2">cv. AL8/78</strain>
    </source>
</reference>
<dbReference type="InterPro" id="IPR036397">
    <property type="entry name" value="RNaseH_sf"/>
</dbReference>
<keyword evidence="3" id="KW-1185">Reference proteome</keyword>
<feature type="domain" description="Piwi" evidence="1">
    <location>
        <begin position="11"/>
        <end position="52"/>
    </location>
</feature>
<reference evidence="2" key="4">
    <citation type="submission" date="2019-03" db="UniProtKB">
        <authorList>
            <consortium name="EnsemblPlants"/>
        </authorList>
    </citation>
    <scope>IDENTIFICATION</scope>
</reference>